<evidence type="ECO:0000256" key="1">
    <source>
        <dbReference type="ARBA" id="ARBA00001947"/>
    </source>
</evidence>
<sequence length="209" mass="23040">MNLIDHLFIQLPPLLFALTLHEYAHGYIAFRLGDPTAQQAGRLSLNPLRHLDPLGTIAFFFIKIGWAKPVPVNPAYFRNPQQDMLWVALAGPLTNLLLAIVSAVLLRFVLFGSTLVPDSGLLHSVLVPFSWMLATSVWINLVLCVFNCLPIPPLDGGRIMTGLLPPHLARSFSALERYGFIIILLLAFSGLLAKLILPVISFANNLLLV</sequence>
<accession>A0ABN6LZ18</accession>
<feature type="domain" description="Peptidase M50" evidence="14">
    <location>
        <begin position="14"/>
        <end position="185"/>
    </location>
</feature>
<gene>
    <name evidence="15" type="ORF">DPPLL_02150</name>
</gene>
<evidence type="ECO:0000313" key="15">
    <source>
        <dbReference type="EMBL" id="BDD85850.1"/>
    </source>
</evidence>
<dbReference type="PANTHER" id="PTHR35864:SF1">
    <property type="entry name" value="ZINC METALLOPROTEASE YWHC-RELATED"/>
    <property type="match status" value="1"/>
</dbReference>
<dbReference type="RefSeq" id="WP_284152976.1">
    <property type="nucleotide sequence ID" value="NZ_AP025516.1"/>
</dbReference>
<evidence type="ECO:0000256" key="6">
    <source>
        <dbReference type="ARBA" id="ARBA00022692"/>
    </source>
</evidence>
<dbReference type="InterPro" id="IPR052348">
    <property type="entry name" value="Metallopeptidase_M50B"/>
</dbReference>
<keyword evidence="4" id="KW-1003">Cell membrane</keyword>
<feature type="transmembrane region" description="Helical" evidence="13">
    <location>
        <begin position="85"/>
        <end position="109"/>
    </location>
</feature>
<keyword evidence="10 13" id="KW-1133">Transmembrane helix</keyword>
<keyword evidence="7" id="KW-0479">Metal-binding</keyword>
<dbReference type="GO" id="GO:0006508">
    <property type="term" value="P:proteolysis"/>
    <property type="evidence" value="ECO:0007669"/>
    <property type="project" value="UniProtKB-KW"/>
</dbReference>
<evidence type="ECO:0000256" key="9">
    <source>
        <dbReference type="ARBA" id="ARBA00022833"/>
    </source>
</evidence>
<evidence type="ECO:0000256" key="8">
    <source>
        <dbReference type="ARBA" id="ARBA00022801"/>
    </source>
</evidence>
<proteinExistence type="inferred from homology"/>
<keyword evidence="6 13" id="KW-0812">Transmembrane</keyword>
<dbReference type="GO" id="GO:0008233">
    <property type="term" value="F:peptidase activity"/>
    <property type="evidence" value="ECO:0007669"/>
    <property type="project" value="UniProtKB-KW"/>
</dbReference>
<evidence type="ECO:0000256" key="3">
    <source>
        <dbReference type="ARBA" id="ARBA00007931"/>
    </source>
</evidence>
<keyword evidence="11" id="KW-0482">Metalloprotease</keyword>
<evidence type="ECO:0000256" key="4">
    <source>
        <dbReference type="ARBA" id="ARBA00022475"/>
    </source>
</evidence>
<name>A0ABN6LZ18_9BACT</name>
<evidence type="ECO:0000256" key="12">
    <source>
        <dbReference type="ARBA" id="ARBA00023136"/>
    </source>
</evidence>
<evidence type="ECO:0000256" key="7">
    <source>
        <dbReference type="ARBA" id="ARBA00022723"/>
    </source>
</evidence>
<dbReference type="PANTHER" id="PTHR35864">
    <property type="entry name" value="ZINC METALLOPROTEASE MJ0611-RELATED"/>
    <property type="match status" value="1"/>
</dbReference>
<organism evidence="15 16">
    <name type="scientific">Desulfofustis limnaeus</name>
    <dbReference type="NCBI Taxonomy" id="2740163"/>
    <lineage>
        <taxon>Bacteria</taxon>
        <taxon>Pseudomonadati</taxon>
        <taxon>Thermodesulfobacteriota</taxon>
        <taxon>Desulfobulbia</taxon>
        <taxon>Desulfobulbales</taxon>
        <taxon>Desulfocapsaceae</taxon>
        <taxon>Desulfofustis</taxon>
    </lineage>
</organism>
<feature type="transmembrane region" description="Helical" evidence="13">
    <location>
        <begin position="129"/>
        <end position="149"/>
    </location>
</feature>
<dbReference type="Pfam" id="PF02163">
    <property type="entry name" value="Peptidase_M50"/>
    <property type="match status" value="1"/>
</dbReference>
<comment type="subcellular location">
    <subcellularLocation>
        <location evidence="2">Cell membrane</location>
        <topology evidence="2">Multi-pass membrane protein</topology>
    </subcellularLocation>
</comment>
<evidence type="ECO:0000256" key="2">
    <source>
        <dbReference type="ARBA" id="ARBA00004651"/>
    </source>
</evidence>
<dbReference type="InterPro" id="IPR044537">
    <property type="entry name" value="Rip2-like"/>
</dbReference>
<feature type="transmembrane region" description="Helical" evidence="13">
    <location>
        <begin position="178"/>
        <end position="203"/>
    </location>
</feature>
<keyword evidence="12 13" id="KW-0472">Membrane</keyword>
<dbReference type="InterPro" id="IPR008915">
    <property type="entry name" value="Peptidase_M50"/>
</dbReference>
<evidence type="ECO:0000256" key="13">
    <source>
        <dbReference type="SAM" id="Phobius"/>
    </source>
</evidence>
<comment type="similarity">
    <text evidence="3">Belongs to the peptidase M50B family.</text>
</comment>
<evidence type="ECO:0000256" key="10">
    <source>
        <dbReference type="ARBA" id="ARBA00022989"/>
    </source>
</evidence>
<keyword evidence="16" id="KW-1185">Reference proteome</keyword>
<dbReference type="EMBL" id="AP025516">
    <property type="protein sequence ID" value="BDD85850.1"/>
    <property type="molecule type" value="Genomic_DNA"/>
</dbReference>
<comment type="cofactor">
    <cofactor evidence="1">
        <name>Zn(2+)</name>
        <dbReference type="ChEBI" id="CHEBI:29105"/>
    </cofactor>
</comment>
<reference evidence="15 16" key="1">
    <citation type="submission" date="2022-01" db="EMBL/GenBank/DDBJ databases">
        <title>Desulfofustis limnae sp. nov., a novel mesophilic sulfate-reducing bacterium isolated from marsh soil.</title>
        <authorList>
            <person name="Watanabe M."/>
            <person name="Takahashi A."/>
            <person name="Kojima H."/>
            <person name="Fukui M."/>
        </authorList>
    </citation>
    <scope>NUCLEOTIDE SEQUENCE [LARGE SCALE GENOMIC DNA]</scope>
    <source>
        <strain evidence="15 16">PPLL</strain>
    </source>
</reference>
<dbReference type="Proteomes" id="UP000830055">
    <property type="component" value="Chromosome"/>
</dbReference>
<evidence type="ECO:0000256" key="11">
    <source>
        <dbReference type="ARBA" id="ARBA00023049"/>
    </source>
</evidence>
<keyword evidence="9" id="KW-0862">Zinc</keyword>
<keyword evidence="5 15" id="KW-0645">Protease</keyword>
<protein>
    <submittedName>
        <fullName evidence="15">Protease</fullName>
    </submittedName>
</protein>
<keyword evidence="8" id="KW-0378">Hydrolase</keyword>
<evidence type="ECO:0000256" key="5">
    <source>
        <dbReference type="ARBA" id="ARBA00022670"/>
    </source>
</evidence>
<dbReference type="CDD" id="cd06158">
    <property type="entry name" value="S2P-M50_like_1"/>
    <property type="match status" value="1"/>
</dbReference>
<evidence type="ECO:0000313" key="16">
    <source>
        <dbReference type="Proteomes" id="UP000830055"/>
    </source>
</evidence>
<evidence type="ECO:0000259" key="14">
    <source>
        <dbReference type="Pfam" id="PF02163"/>
    </source>
</evidence>